<name>A0A2T0FEU6_9ASCO</name>
<dbReference type="InterPro" id="IPR016095">
    <property type="entry name" value="Ribosomal_uL1_3-a/b-sand"/>
</dbReference>
<dbReference type="PANTHER" id="PTHR36427">
    <property type="entry name" value="54S RIBOSOMAL PROTEIN L1, MITOCHONDRIAL"/>
    <property type="match status" value="1"/>
</dbReference>
<keyword evidence="2 4" id="KW-0689">Ribosomal protein</keyword>
<sequence length="283" mass="30724">MLSIVRTPTRVAAQPFVRFASKKAGKKTAEAPKVDQRQVAAQREREQKRLQQKRDSQRAINSLRDEAKRSLQLPHSMDIQTALRYIRAAEVGRPAHATTLTLCMRIVAEKGAAKLAGTCRLPKPLDEEIIAVVTNDSALAEEARQAGASVVGGDDLITAIQEGREPAFDRLYATPEIMSRLGQVARILGPRGLMPNAKRGTVTSEIGAAISAARGEMSFKQSETMLLLPIGRASFTDAEIVRNILTATNRVRELLAQSQASKTGYIGRTLLTSTSSPSIVIEV</sequence>
<feature type="region of interest" description="Disordered" evidence="5">
    <location>
        <begin position="22"/>
        <end position="59"/>
    </location>
</feature>
<dbReference type="InterPro" id="IPR028364">
    <property type="entry name" value="Ribosomal_uL1/biogenesis"/>
</dbReference>
<accession>A0A2T0FEU6</accession>
<evidence type="ECO:0000313" key="7">
    <source>
        <dbReference type="Proteomes" id="UP000238350"/>
    </source>
</evidence>
<dbReference type="PIRSF" id="PIRSF002155">
    <property type="entry name" value="Ribosomal_L1"/>
    <property type="match status" value="1"/>
</dbReference>
<evidence type="ECO:0000256" key="2">
    <source>
        <dbReference type="ARBA" id="ARBA00022980"/>
    </source>
</evidence>
<comment type="caution">
    <text evidence="6">The sequence shown here is derived from an EMBL/GenBank/DDBJ whole genome shotgun (WGS) entry which is preliminary data.</text>
</comment>
<dbReference type="RefSeq" id="XP_024663433.1">
    <property type="nucleotide sequence ID" value="XM_024807665.1"/>
</dbReference>
<dbReference type="GO" id="GO:0005762">
    <property type="term" value="C:mitochondrial large ribosomal subunit"/>
    <property type="evidence" value="ECO:0007669"/>
    <property type="project" value="TreeGrafter"/>
</dbReference>
<dbReference type="CDD" id="cd00403">
    <property type="entry name" value="Ribosomal_L1"/>
    <property type="match status" value="1"/>
</dbReference>
<proteinExistence type="inferred from homology"/>
<comment type="similarity">
    <text evidence="1 4">Belongs to the universal ribosomal protein uL1 family.</text>
</comment>
<dbReference type="OrthoDB" id="1747252at2759"/>
<dbReference type="AlphaFoldDB" id="A0A2T0FEU6"/>
<dbReference type="GO" id="GO:0003735">
    <property type="term" value="F:structural constituent of ribosome"/>
    <property type="evidence" value="ECO:0007669"/>
    <property type="project" value="InterPro"/>
</dbReference>
<protein>
    <recommendedName>
        <fullName evidence="4">Ribosomal protein</fullName>
    </recommendedName>
</protein>
<dbReference type="InterPro" id="IPR002143">
    <property type="entry name" value="Ribosomal_uL1"/>
</dbReference>
<dbReference type="InterPro" id="IPR023674">
    <property type="entry name" value="Ribosomal_uL1-like"/>
</dbReference>
<evidence type="ECO:0000313" key="6">
    <source>
        <dbReference type="EMBL" id="PRT53487.1"/>
    </source>
</evidence>
<evidence type="ECO:0000256" key="4">
    <source>
        <dbReference type="RuleBase" id="RU000659"/>
    </source>
</evidence>
<keyword evidence="3 4" id="KW-0687">Ribonucleoprotein</keyword>
<dbReference type="EMBL" id="NDIQ01000001">
    <property type="protein sequence ID" value="PRT53487.1"/>
    <property type="molecule type" value="Genomic_DNA"/>
</dbReference>
<dbReference type="Pfam" id="PF00687">
    <property type="entry name" value="Ribosomal_L1"/>
    <property type="match status" value="1"/>
</dbReference>
<dbReference type="InterPro" id="IPR023673">
    <property type="entry name" value="Ribosomal_uL1_CS"/>
</dbReference>
<evidence type="ECO:0000256" key="3">
    <source>
        <dbReference type="ARBA" id="ARBA00023274"/>
    </source>
</evidence>
<dbReference type="GO" id="GO:0006412">
    <property type="term" value="P:translation"/>
    <property type="evidence" value="ECO:0007669"/>
    <property type="project" value="InterPro"/>
</dbReference>
<organism evidence="6 7">
    <name type="scientific">Wickerhamiella sorbophila</name>
    <dbReference type="NCBI Taxonomy" id="45607"/>
    <lineage>
        <taxon>Eukaryota</taxon>
        <taxon>Fungi</taxon>
        <taxon>Dikarya</taxon>
        <taxon>Ascomycota</taxon>
        <taxon>Saccharomycotina</taxon>
        <taxon>Dipodascomycetes</taxon>
        <taxon>Dipodascales</taxon>
        <taxon>Trichomonascaceae</taxon>
        <taxon>Wickerhamiella</taxon>
    </lineage>
</organism>
<keyword evidence="7" id="KW-1185">Reference proteome</keyword>
<dbReference type="Gene3D" id="3.40.50.790">
    <property type="match status" value="1"/>
</dbReference>
<gene>
    <name evidence="6" type="ORF">B9G98_01107</name>
</gene>
<dbReference type="PROSITE" id="PS01199">
    <property type="entry name" value="RIBOSOMAL_L1"/>
    <property type="match status" value="1"/>
</dbReference>
<feature type="compositionally biased region" description="Basic and acidic residues" evidence="5">
    <location>
        <begin position="27"/>
        <end position="59"/>
    </location>
</feature>
<dbReference type="SUPFAM" id="SSF56808">
    <property type="entry name" value="Ribosomal protein L1"/>
    <property type="match status" value="1"/>
</dbReference>
<dbReference type="Gene3D" id="3.30.190.20">
    <property type="match status" value="1"/>
</dbReference>
<evidence type="ECO:0000256" key="1">
    <source>
        <dbReference type="ARBA" id="ARBA00010531"/>
    </source>
</evidence>
<dbReference type="FunFam" id="3.40.50.790:FF:000001">
    <property type="entry name" value="50S ribosomal protein L1"/>
    <property type="match status" value="1"/>
</dbReference>
<dbReference type="GO" id="GO:0003723">
    <property type="term" value="F:RNA binding"/>
    <property type="evidence" value="ECO:0007669"/>
    <property type="project" value="InterPro"/>
</dbReference>
<dbReference type="STRING" id="45607.A0A2T0FEU6"/>
<evidence type="ECO:0000256" key="5">
    <source>
        <dbReference type="SAM" id="MobiDB-lite"/>
    </source>
</evidence>
<dbReference type="PANTHER" id="PTHR36427:SF3">
    <property type="entry name" value="LARGE RIBOSOMAL SUBUNIT PROTEIN UL1M"/>
    <property type="match status" value="1"/>
</dbReference>
<dbReference type="Proteomes" id="UP000238350">
    <property type="component" value="Unassembled WGS sequence"/>
</dbReference>
<reference evidence="6 7" key="1">
    <citation type="submission" date="2017-04" db="EMBL/GenBank/DDBJ databases">
        <title>Genome sequencing of [Candida] sorbophila.</title>
        <authorList>
            <person name="Ahn J.O."/>
        </authorList>
    </citation>
    <scope>NUCLEOTIDE SEQUENCE [LARGE SCALE GENOMIC DNA]</scope>
    <source>
        <strain evidence="6 7">DS02</strain>
    </source>
</reference>
<dbReference type="GeneID" id="36514856"/>